<feature type="region of interest" description="Disordered" evidence="1">
    <location>
        <begin position="57"/>
        <end position="82"/>
    </location>
</feature>
<dbReference type="AlphaFoldDB" id="A0A1X0NIS3"/>
<name>A0A1X0NIS3_9TRYP</name>
<dbReference type="Proteomes" id="UP000192257">
    <property type="component" value="Unassembled WGS sequence"/>
</dbReference>
<dbReference type="EMBL" id="NBCO01000043">
    <property type="protein sequence ID" value="ORC84635.1"/>
    <property type="molecule type" value="Genomic_DNA"/>
</dbReference>
<evidence type="ECO:0000313" key="3">
    <source>
        <dbReference type="Proteomes" id="UP000192257"/>
    </source>
</evidence>
<protein>
    <submittedName>
        <fullName evidence="2">Uncharacterized protein</fullName>
    </submittedName>
</protein>
<reference evidence="2 3" key="1">
    <citation type="submission" date="2017-03" db="EMBL/GenBank/DDBJ databases">
        <title>An alternative strategy for trypanosome survival in the mammalian bloodstream revealed through genome and transcriptome analysis of the ubiquitous bovine parasite Trypanosoma (Megatrypanum) theileri.</title>
        <authorList>
            <person name="Kelly S."/>
            <person name="Ivens A."/>
            <person name="Mott A."/>
            <person name="O'Neill E."/>
            <person name="Emms D."/>
            <person name="Macleod O."/>
            <person name="Voorheis P."/>
            <person name="Matthews J."/>
            <person name="Matthews K."/>
            <person name="Carrington M."/>
        </authorList>
    </citation>
    <scope>NUCLEOTIDE SEQUENCE [LARGE SCALE GENOMIC DNA]</scope>
    <source>
        <strain evidence="2">Edinburgh</strain>
    </source>
</reference>
<feature type="compositionally biased region" description="Basic residues" evidence="1">
    <location>
        <begin position="66"/>
        <end position="82"/>
    </location>
</feature>
<keyword evidence="3" id="KW-1185">Reference proteome</keyword>
<proteinExistence type="predicted"/>
<dbReference type="RefSeq" id="XP_028878701.1">
    <property type="nucleotide sequence ID" value="XM_029030102.1"/>
</dbReference>
<gene>
    <name evidence="2" type="ORF">TM35_000432030</name>
</gene>
<sequence length="141" mass="15941">MTSPHTHTQGEGGLVVCVFVCLEPPTIPHISVTVIKTHRDCIPFPWVKAIVINITEHTHTSPGGQSKRRQHRAQTKPTNKQRGHFPYKMMVCHVMSAIGSPIDLFSKKCKQEIYRTEKRNIKIQPKRTAPSQCINIHSNKG</sequence>
<evidence type="ECO:0000256" key="1">
    <source>
        <dbReference type="SAM" id="MobiDB-lite"/>
    </source>
</evidence>
<evidence type="ECO:0000313" key="2">
    <source>
        <dbReference type="EMBL" id="ORC84635.1"/>
    </source>
</evidence>
<accession>A0A1X0NIS3</accession>
<dbReference type="VEuPathDB" id="TriTrypDB:TM35_000432030"/>
<dbReference type="GeneID" id="39989882"/>
<organism evidence="2 3">
    <name type="scientific">Trypanosoma theileri</name>
    <dbReference type="NCBI Taxonomy" id="67003"/>
    <lineage>
        <taxon>Eukaryota</taxon>
        <taxon>Discoba</taxon>
        <taxon>Euglenozoa</taxon>
        <taxon>Kinetoplastea</taxon>
        <taxon>Metakinetoplastina</taxon>
        <taxon>Trypanosomatida</taxon>
        <taxon>Trypanosomatidae</taxon>
        <taxon>Trypanosoma</taxon>
    </lineage>
</organism>
<comment type="caution">
    <text evidence="2">The sequence shown here is derived from an EMBL/GenBank/DDBJ whole genome shotgun (WGS) entry which is preliminary data.</text>
</comment>